<feature type="domain" description="RAI1-like" evidence="4">
    <location>
        <begin position="68"/>
        <end position="370"/>
    </location>
</feature>
<name>A0A7S3LIL8_9STRA</name>
<dbReference type="GO" id="GO:0003723">
    <property type="term" value="F:RNA binding"/>
    <property type="evidence" value="ECO:0007669"/>
    <property type="project" value="UniProtKB-KW"/>
</dbReference>
<dbReference type="GO" id="GO:0110155">
    <property type="term" value="P:NAD-cap decapping"/>
    <property type="evidence" value="ECO:0007669"/>
    <property type="project" value="TreeGrafter"/>
</dbReference>
<accession>A0A7S3LIL8</accession>
<dbReference type="EC" id="3.6.1.-" evidence="2"/>
<evidence type="ECO:0000256" key="2">
    <source>
        <dbReference type="RuleBase" id="RU367113"/>
    </source>
</evidence>
<gene>
    <name evidence="5" type="ORF">ASTO00021_LOCUS2655</name>
</gene>
<keyword evidence="2" id="KW-0547">Nucleotide-binding</keyword>
<dbReference type="GO" id="GO:0046872">
    <property type="term" value="F:metal ion binding"/>
    <property type="evidence" value="ECO:0007669"/>
    <property type="project" value="UniProtKB-KW"/>
</dbReference>
<dbReference type="PANTHER" id="PTHR12395">
    <property type="entry name" value="DOM-3 RELATED"/>
    <property type="match status" value="1"/>
</dbReference>
<keyword evidence="2" id="KW-0479">Metal-binding</keyword>
<dbReference type="InterPro" id="IPR013961">
    <property type="entry name" value="RAI1"/>
</dbReference>
<dbReference type="GO" id="GO:0005634">
    <property type="term" value="C:nucleus"/>
    <property type="evidence" value="ECO:0007669"/>
    <property type="project" value="UniProtKB-SubCell"/>
</dbReference>
<comment type="cofactor">
    <cofactor evidence="2">
        <name>a divalent metal cation</name>
        <dbReference type="ChEBI" id="CHEBI:60240"/>
    </cofactor>
</comment>
<dbReference type="PANTHER" id="PTHR12395:SF9">
    <property type="entry name" value="DECAPPING AND EXORIBONUCLEASE PROTEIN"/>
    <property type="match status" value="1"/>
</dbReference>
<dbReference type="GO" id="GO:0034353">
    <property type="term" value="F:mRNA 5'-diphosphatase activity"/>
    <property type="evidence" value="ECO:0007669"/>
    <property type="project" value="TreeGrafter"/>
</dbReference>
<keyword evidence="2" id="KW-0378">Hydrolase</keyword>
<dbReference type="GO" id="GO:0004518">
    <property type="term" value="F:nuclease activity"/>
    <property type="evidence" value="ECO:0007669"/>
    <property type="project" value="UniProtKB-KW"/>
</dbReference>
<evidence type="ECO:0000256" key="1">
    <source>
        <dbReference type="ARBA" id="ARBA00006562"/>
    </source>
</evidence>
<dbReference type="Pfam" id="PF08652">
    <property type="entry name" value="RAI1"/>
    <property type="match status" value="1"/>
</dbReference>
<keyword evidence="2" id="KW-0540">Nuclease</keyword>
<dbReference type="InterPro" id="IPR039039">
    <property type="entry name" value="RAI1-like_fam"/>
</dbReference>
<organism evidence="5">
    <name type="scientific">Aplanochytrium stocchinoi</name>
    <dbReference type="NCBI Taxonomy" id="215587"/>
    <lineage>
        <taxon>Eukaryota</taxon>
        <taxon>Sar</taxon>
        <taxon>Stramenopiles</taxon>
        <taxon>Bigyra</taxon>
        <taxon>Labyrinthulomycetes</taxon>
        <taxon>Thraustochytrida</taxon>
        <taxon>Thraustochytriidae</taxon>
        <taxon>Aplanochytrium</taxon>
    </lineage>
</organism>
<keyword evidence="2" id="KW-0694">RNA-binding</keyword>
<protein>
    <recommendedName>
        <fullName evidence="2">Decapping nuclease</fullName>
        <ecNumber evidence="2">3.6.1.-</ecNumber>
    </recommendedName>
</protein>
<evidence type="ECO:0000256" key="3">
    <source>
        <dbReference type="SAM" id="MobiDB-lite"/>
    </source>
</evidence>
<dbReference type="GO" id="GO:0000956">
    <property type="term" value="P:nuclear-transcribed mRNA catabolic process"/>
    <property type="evidence" value="ECO:0007669"/>
    <property type="project" value="TreeGrafter"/>
</dbReference>
<reference evidence="5" key="1">
    <citation type="submission" date="2021-01" db="EMBL/GenBank/DDBJ databases">
        <authorList>
            <person name="Corre E."/>
            <person name="Pelletier E."/>
            <person name="Niang G."/>
            <person name="Scheremetjew M."/>
            <person name="Finn R."/>
            <person name="Kale V."/>
            <person name="Holt S."/>
            <person name="Cochrane G."/>
            <person name="Meng A."/>
            <person name="Brown T."/>
            <person name="Cohen L."/>
        </authorList>
    </citation>
    <scope>NUCLEOTIDE SEQUENCE</scope>
    <source>
        <strain evidence="5">GSBS06</strain>
    </source>
</reference>
<comment type="similarity">
    <text evidence="1 2">Belongs to the DXO/Dom3Z family.</text>
</comment>
<dbReference type="AlphaFoldDB" id="A0A7S3LIL8"/>
<comment type="subcellular location">
    <subcellularLocation>
        <location evidence="2">Nucleus</location>
    </subcellularLocation>
</comment>
<evidence type="ECO:0000259" key="4">
    <source>
        <dbReference type="Pfam" id="PF08652"/>
    </source>
</evidence>
<dbReference type="GO" id="GO:0005829">
    <property type="term" value="C:cytosol"/>
    <property type="evidence" value="ECO:0007669"/>
    <property type="project" value="TreeGrafter"/>
</dbReference>
<feature type="region of interest" description="Disordered" evidence="3">
    <location>
        <begin position="1"/>
        <end position="34"/>
    </location>
</feature>
<comment type="function">
    <text evidence="2">Decapping enzyme for NAD-capped RNAs: specifically hydrolyzes the nicotinamide adenine dinucleotide (NAD) cap from a subset of RNAs by removing the entire NAD moiety from the 5'-end of an NAD-capped RNA.</text>
</comment>
<proteinExistence type="inferred from homology"/>
<dbReference type="GO" id="GO:0000166">
    <property type="term" value="F:nucleotide binding"/>
    <property type="evidence" value="ECO:0007669"/>
    <property type="project" value="UniProtKB-KW"/>
</dbReference>
<sequence length="384" mass="45022">MKRTGSHGRNPFDSNRHDFKRSKSRPESSVSSSSTAAGVQTFDVECFIQNRKTSQGGAGLRKVTLDMPVEVGCLSRNADKSWTVDSREHFAAFSLPKLPVDLNSGFREFDQTYVDIGPESLELLLKSVKSLRDGDKYKPQIVTWRGALRKIMTTPYLQRETYRLGVWKKNNVVYIQTRQDPDKEEFHDMKERFKRFMYYGYKFEEVCTRQREEVEKQPDPNCCFNATFKSKLGNMRILYGGEVDCYDPENREYIELKVQRLLENDRHIYNFERFKLLKHYCQSFLALTTSVVVGFRDDHGMLRKIQKFQTLKIPGMIKGRKDKLWCAKTCLAFLEEVLAWLLENVPEQADDDDILEYHFNGSEITLKKSKPMSYEKISEYLYWP</sequence>
<evidence type="ECO:0000313" key="5">
    <source>
        <dbReference type="EMBL" id="CAE0432329.1"/>
    </source>
</evidence>
<keyword evidence="2" id="KW-0539">Nucleus</keyword>
<dbReference type="EMBL" id="HBIN01003812">
    <property type="protein sequence ID" value="CAE0432329.1"/>
    <property type="molecule type" value="Transcribed_RNA"/>
</dbReference>